<evidence type="ECO:0000256" key="1">
    <source>
        <dbReference type="SAM" id="Phobius"/>
    </source>
</evidence>
<evidence type="ECO:0000313" key="3">
    <source>
        <dbReference type="Proteomes" id="UP000284842"/>
    </source>
</evidence>
<sequence>MSSASLQLAIGGFLAFVILAVPQIVVIRMIISRFQRHSPLWLLVVIICSLPFGTLGGTLSGVMGCAILRSRWVDLGGLDVLHAARAGALGGSIVFFIVGLVFDIIQVYINVESRRRRGIVDGVEL</sequence>
<feature type="transmembrane region" description="Helical" evidence="1">
    <location>
        <begin position="39"/>
        <end position="69"/>
    </location>
</feature>
<comment type="caution">
    <text evidence="2">The sequence shown here is derived from an EMBL/GenBank/DDBJ whole genome shotgun (WGS) entry which is preliminary data.</text>
</comment>
<dbReference type="OrthoDB" id="3064287at2759"/>
<gene>
    <name evidence="2" type="ORF">CVT24_002595</name>
</gene>
<feature type="transmembrane region" description="Helical" evidence="1">
    <location>
        <begin position="89"/>
        <end position="109"/>
    </location>
</feature>
<dbReference type="EMBL" id="NHTK01005647">
    <property type="protein sequence ID" value="PPQ75706.1"/>
    <property type="molecule type" value="Genomic_DNA"/>
</dbReference>
<organism evidence="2 3">
    <name type="scientific">Panaeolus cyanescens</name>
    <dbReference type="NCBI Taxonomy" id="181874"/>
    <lineage>
        <taxon>Eukaryota</taxon>
        <taxon>Fungi</taxon>
        <taxon>Dikarya</taxon>
        <taxon>Basidiomycota</taxon>
        <taxon>Agaricomycotina</taxon>
        <taxon>Agaricomycetes</taxon>
        <taxon>Agaricomycetidae</taxon>
        <taxon>Agaricales</taxon>
        <taxon>Agaricineae</taxon>
        <taxon>Galeropsidaceae</taxon>
        <taxon>Panaeolus</taxon>
    </lineage>
</organism>
<keyword evidence="1" id="KW-1133">Transmembrane helix</keyword>
<protein>
    <submittedName>
        <fullName evidence="2">Uncharacterized protein</fullName>
    </submittedName>
</protein>
<proteinExistence type="predicted"/>
<feature type="transmembrane region" description="Helical" evidence="1">
    <location>
        <begin position="6"/>
        <end position="27"/>
    </location>
</feature>
<keyword evidence="1" id="KW-0472">Membrane</keyword>
<keyword evidence="3" id="KW-1185">Reference proteome</keyword>
<reference evidence="2 3" key="1">
    <citation type="journal article" date="2018" name="Evol. Lett.">
        <title>Horizontal gene cluster transfer increased hallucinogenic mushroom diversity.</title>
        <authorList>
            <person name="Reynolds H.T."/>
            <person name="Vijayakumar V."/>
            <person name="Gluck-Thaler E."/>
            <person name="Korotkin H.B."/>
            <person name="Matheny P.B."/>
            <person name="Slot J.C."/>
        </authorList>
    </citation>
    <scope>NUCLEOTIDE SEQUENCE [LARGE SCALE GENOMIC DNA]</scope>
    <source>
        <strain evidence="2 3">2629</strain>
    </source>
</reference>
<dbReference type="InParanoid" id="A0A409WB18"/>
<dbReference type="AlphaFoldDB" id="A0A409WB18"/>
<evidence type="ECO:0000313" key="2">
    <source>
        <dbReference type="EMBL" id="PPQ75706.1"/>
    </source>
</evidence>
<accession>A0A409WB18</accession>
<name>A0A409WB18_9AGAR</name>
<keyword evidence="1" id="KW-0812">Transmembrane</keyword>
<dbReference type="Proteomes" id="UP000284842">
    <property type="component" value="Unassembled WGS sequence"/>
</dbReference>